<protein>
    <submittedName>
        <fullName evidence="1">Uncharacterized protein</fullName>
    </submittedName>
</protein>
<reference evidence="1 2" key="1">
    <citation type="journal article" date="2016" name="Nat. Commun.">
        <title>Extremotolerant tardigrade genome and improved radiotolerance of human cultured cells by tardigrade-unique protein.</title>
        <authorList>
            <person name="Hashimoto T."/>
            <person name="Horikawa D.D."/>
            <person name="Saito Y."/>
            <person name="Kuwahara H."/>
            <person name="Kozuka-Hata H."/>
            <person name="Shin-I T."/>
            <person name="Minakuchi Y."/>
            <person name="Ohishi K."/>
            <person name="Motoyama A."/>
            <person name="Aizu T."/>
            <person name="Enomoto A."/>
            <person name="Kondo K."/>
            <person name="Tanaka S."/>
            <person name="Hara Y."/>
            <person name="Koshikawa S."/>
            <person name="Sagara H."/>
            <person name="Miura T."/>
            <person name="Yokobori S."/>
            <person name="Miyagawa K."/>
            <person name="Suzuki Y."/>
            <person name="Kubo T."/>
            <person name="Oyama M."/>
            <person name="Kohara Y."/>
            <person name="Fujiyama A."/>
            <person name="Arakawa K."/>
            <person name="Katayama T."/>
            <person name="Toyoda A."/>
            <person name="Kunieda T."/>
        </authorList>
    </citation>
    <scope>NUCLEOTIDE SEQUENCE [LARGE SCALE GENOMIC DNA]</scope>
    <source>
        <strain evidence="1 2">YOKOZUNA-1</strain>
    </source>
</reference>
<keyword evidence="2" id="KW-1185">Reference proteome</keyword>
<gene>
    <name evidence="1" type="primary">RvY_17997-1</name>
    <name evidence="1" type="synonym">RvY_17997.1</name>
    <name evidence="1" type="ORF">RvY_17997</name>
</gene>
<dbReference type="Proteomes" id="UP000186922">
    <property type="component" value="Unassembled WGS sequence"/>
</dbReference>
<evidence type="ECO:0000313" key="2">
    <source>
        <dbReference type="Proteomes" id="UP000186922"/>
    </source>
</evidence>
<proteinExistence type="predicted"/>
<dbReference type="AlphaFoldDB" id="A0A1D1W4B1"/>
<organism evidence="1 2">
    <name type="scientific">Ramazzottius varieornatus</name>
    <name type="common">Water bear</name>
    <name type="synonym">Tardigrade</name>
    <dbReference type="NCBI Taxonomy" id="947166"/>
    <lineage>
        <taxon>Eukaryota</taxon>
        <taxon>Metazoa</taxon>
        <taxon>Ecdysozoa</taxon>
        <taxon>Tardigrada</taxon>
        <taxon>Eutardigrada</taxon>
        <taxon>Parachela</taxon>
        <taxon>Hypsibioidea</taxon>
        <taxon>Ramazzottiidae</taxon>
        <taxon>Ramazzottius</taxon>
    </lineage>
</organism>
<sequence length="95" mass="10783">MNQWGDVFVDMLDADDVPRRRCGSLVSVHDLFLTIVRVLRDRRRQKAVIGVLNGLRDLRLLLTAGNAVFTTCPCARQAPWGTTTCILHVSRYQSR</sequence>
<evidence type="ECO:0000313" key="1">
    <source>
        <dbReference type="EMBL" id="GAV08281.1"/>
    </source>
</evidence>
<dbReference type="EMBL" id="BDGG01000017">
    <property type="protein sequence ID" value="GAV08281.1"/>
    <property type="molecule type" value="Genomic_DNA"/>
</dbReference>
<name>A0A1D1W4B1_RAMVA</name>
<accession>A0A1D1W4B1</accession>
<comment type="caution">
    <text evidence="1">The sequence shown here is derived from an EMBL/GenBank/DDBJ whole genome shotgun (WGS) entry which is preliminary data.</text>
</comment>